<reference evidence="7" key="3">
    <citation type="submission" date="2015-06" db="UniProtKB">
        <authorList>
            <consortium name="EnsemblProtists"/>
        </authorList>
    </citation>
    <scope>IDENTIFICATION</scope>
</reference>
<accession>L1ITG5</accession>
<keyword evidence="8" id="KW-1185">Reference proteome</keyword>
<dbReference type="PaxDb" id="55529-EKX39382"/>
<evidence type="ECO:0000256" key="5">
    <source>
        <dbReference type="PIRSR" id="PIRSR604294-1"/>
    </source>
</evidence>
<dbReference type="GeneID" id="17296155"/>
<dbReference type="OrthoDB" id="1069523at2759"/>
<dbReference type="AlphaFoldDB" id="L1ITG5"/>
<evidence type="ECO:0008006" key="9">
    <source>
        <dbReference type="Google" id="ProtNLM"/>
    </source>
</evidence>
<feature type="binding site" evidence="5">
    <location>
        <position position="435"/>
    </location>
    <ligand>
        <name>Fe cation</name>
        <dbReference type="ChEBI" id="CHEBI:24875"/>
        <note>catalytic</note>
    </ligand>
</feature>
<comment type="similarity">
    <text evidence="1">Belongs to the carotenoid oxygenase family.</text>
</comment>
<feature type="binding site" evidence="5">
    <location>
        <position position="246"/>
    </location>
    <ligand>
        <name>Fe cation</name>
        <dbReference type="ChEBI" id="CHEBI:24875"/>
        <note>catalytic</note>
    </ligand>
</feature>
<dbReference type="RefSeq" id="XP_005826362.1">
    <property type="nucleotide sequence ID" value="XM_005826305.1"/>
</dbReference>
<reference evidence="6 8" key="1">
    <citation type="journal article" date="2012" name="Nature">
        <title>Algal genomes reveal evolutionary mosaicism and the fate of nucleomorphs.</title>
        <authorList>
            <consortium name="DOE Joint Genome Institute"/>
            <person name="Curtis B.A."/>
            <person name="Tanifuji G."/>
            <person name="Burki F."/>
            <person name="Gruber A."/>
            <person name="Irimia M."/>
            <person name="Maruyama S."/>
            <person name="Arias M.C."/>
            <person name="Ball S.G."/>
            <person name="Gile G.H."/>
            <person name="Hirakawa Y."/>
            <person name="Hopkins J.F."/>
            <person name="Kuo A."/>
            <person name="Rensing S.A."/>
            <person name="Schmutz J."/>
            <person name="Symeonidi A."/>
            <person name="Elias M."/>
            <person name="Eveleigh R.J."/>
            <person name="Herman E.K."/>
            <person name="Klute M.J."/>
            <person name="Nakayama T."/>
            <person name="Obornik M."/>
            <person name="Reyes-Prieto A."/>
            <person name="Armbrust E.V."/>
            <person name="Aves S.J."/>
            <person name="Beiko R.G."/>
            <person name="Coutinho P."/>
            <person name="Dacks J.B."/>
            <person name="Durnford D.G."/>
            <person name="Fast N.M."/>
            <person name="Green B.R."/>
            <person name="Grisdale C.J."/>
            <person name="Hempel F."/>
            <person name="Henrissat B."/>
            <person name="Hoppner M.P."/>
            <person name="Ishida K."/>
            <person name="Kim E."/>
            <person name="Koreny L."/>
            <person name="Kroth P.G."/>
            <person name="Liu Y."/>
            <person name="Malik S.B."/>
            <person name="Maier U.G."/>
            <person name="McRose D."/>
            <person name="Mock T."/>
            <person name="Neilson J.A."/>
            <person name="Onodera N.T."/>
            <person name="Poole A.M."/>
            <person name="Pritham E.J."/>
            <person name="Richards T.A."/>
            <person name="Rocap G."/>
            <person name="Roy S.W."/>
            <person name="Sarai C."/>
            <person name="Schaack S."/>
            <person name="Shirato S."/>
            <person name="Slamovits C.H."/>
            <person name="Spencer D.F."/>
            <person name="Suzuki S."/>
            <person name="Worden A.Z."/>
            <person name="Zauner S."/>
            <person name="Barry K."/>
            <person name="Bell C."/>
            <person name="Bharti A.K."/>
            <person name="Crow J.A."/>
            <person name="Grimwood J."/>
            <person name="Kramer R."/>
            <person name="Lindquist E."/>
            <person name="Lucas S."/>
            <person name="Salamov A."/>
            <person name="McFadden G.I."/>
            <person name="Lane C.E."/>
            <person name="Keeling P.J."/>
            <person name="Gray M.W."/>
            <person name="Grigoriev I.V."/>
            <person name="Archibald J.M."/>
        </authorList>
    </citation>
    <scope>NUCLEOTIDE SEQUENCE</scope>
    <source>
        <strain evidence="6 8">CCMP2712</strain>
    </source>
</reference>
<evidence type="ECO:0000256" key="1">
    <source>
        <dbReference type="ARBA" id="ARBA00006787"/>
    </source>
</evidence>
<evidence type="ECO:0000313" key="8">
    <source>
        <dbReference type="Proteomes" id="UP000011087"/>
    </source>
</evidence>
<gene>
    <name evidence="6" type="ORF">GUITHDRAFT_96720</name>
</gene>
<dbReference type="PANTHER" id="PTHR10543">
    <property type="entry name" value="BETA-CAROTENE DIOXYGENASE"/>
    <property type="match status" value="1"/>
</dbReference>
<feature type="binding site" evidence="5">
    <location>
        <position position="182"/>
    </location>
    <ligand>
        <name>Fe cation</name>
        <dbReference type="ChEBI" id="CHEBI:24875"/>
        <note>catalytic</note>
    </ligand>
</feature>
<dbReference type="HOGENOM" id="CLU_016472_2_1_1"/>
<reference evidence="8" key="2">
    <citation type="submission" date="2012-11" db="EMBL/GenBank/DDBJ databases">
        <authorList>
            <person name="Kuo A."/>
            <person name="Curtis B.A."/>
            <person name="Tanifuji G."/>
            <person name="Burki F."/>
            <person name="Gruber A."/>
            <person name="Irimia M."/>
            <person name="Maruyama S."/>
            <person name="Arias M.C."/>
            <person name="Ball S.G."/>
            <person name="Gile G.H."/>
            <person name="Hirakawa Y."/>
            <person name="Hopkins J.F."/>
            <person name="Rensing S.A."/>
            <person name="Schmutz J."/>
            <person name="Symeonidi A."/>
            <person name="Elias M."/>
            <person name="Eveleigh R.J."/>
            <person name="Herman E.K."/>
            <person name="Klute M.J."/>
            <person name="Nakayama T."/>
            <person name="Obornik M."/>
            <person name="Reyes-Prieto A."/>
            <person name="Armbrust E.V."/>
            <person name="Aves S.J."/>
            <person name="Beiko R.G."/>
            <person name="Coutinho P."/>
            <person name="Dacks J.B."/>
            <person name="Durnford D.G."/>
            <person name="Fast N.M."/>
            <person name="Green B.R."/>
            <person name="Grisdale C."/>
            <person name="Hempe F."/>
            <person name="Henrissat B."/>
            <person name="Hoppner M.P."/>
            <person name="Ishida K.-I."/>
            <person name="Kim E."/>
            <person name="Koreny L."/>
            <person name="Kroth P.G."/>
            <person name="Liu Y."/>
            <person name="Malik S.-B."/>
            <person name="Maier U.G."/>
            <person name="McRose D."/>
            <person name="Mock T."/>
            <person name="Neilson J.A."/>
            <person name="Onodera N.T."/>
            <person name="Poole A.M."/>
            <person name="Pritham E.J."/>
            <person name="Richards T.A."/>
            <person name="Rocap G."/>
            <person name="Roy S.W."/>
            <person name="Sarai C."/>
            <person name="Schaack S."/>
            <person name="Shirato S."/>
            <person name="Slamovits C.H."/>
            <person name="Spencer D.F."/>
            <person name="Suzuki S."/>
            <person name="Worden A.Z."/>
            <person name="Zauner S."/>
            <person name="Barry K."/>
            <person name="Bell C."/>
            <person name="Bharti A.K."/>
            <person name="Crow J.A."/>
            <person name="Grimwood J."/>
            <person name="Kramer R."/>
            <person name="Lindquist E."/>
            <person name="Lucas S."/>
            <person name="Salamov A."/>
            <person name="McFadden G.I."/>
            <person name="Lane C.E."/>
            <person name="Keeling P.J."/>
            <person name="Gray M.W."/>
            <person name="Grigoriev I.V."/>
            <person name="Archibald J.M."/>
        </authorList>
    </citation>
    <scope>NUCLEOTIDE SEQUENCE</scope>
    <source>
        <strain evidence="8">CCMP2712</strain>
    </source>
</reference>
<dbReference type="PANTHER" id="PTHR10543:SF89">
    <property type="entry name" value="CAROTENOID 9,10(9',10')-CLEAVAGE DIOXYGENASE 1"/>
    <property type="match status" value="1"/>
</dbReference>
<keyword evidence="3" id="KW-0560">Oxidoreductase</keyword>
<dbReference type="EnsemblProtists" id="EKX39382">
    <property type="protein sequence ID" value="EKX39382"/>
    <property type="gene ID" value="GUITHDRAFT_96720"/>
</dbReference>
<dbReference type="Proteomes" id="UP000011087">
    <property type="component" value="Unassembled WGS sequence"/>
</dbReference>
<evidence type="ECO:0000313" key="7">
    <source>
        <dbReference type="EnsemblProtists" id="EKX39382"/>
    </source>
</evidence>
<keyword evidence="2 5" id="KW-0479">Metal-binding</keyword>
<dbReference type="GO" id="GO:0046872">
    <property type="term" value="F:metal ion binding"/>
    <property type="evidence" value="ECO:0007669"/>
    <property type="project" value="UniProtKB-KW"/>
</dbReference>
<evidence type="ECO:0000313" key="6">
    <source>
        <dbReference type="EMBL" id="EKX39382.1"/>
    </source>
</evidence>
<sequence>MIHGVVIPPSDQGKGSDYVFYGRKWVRTRAFKIEEEKQEVLFEGIMCAPRGWPIVKGLMSNFIRTGYPLKDTANTALSFHAGRILSRMEQGLPSVISVSRDATIETVEGASNLDGGVPFEPLTGGALAAHSKIDPVTGEMMSVTYVSGVSTHARHDVWDSQGEKVVKGEGSQIPLPSGVMIHDLAITPKYSLILDLPLTIDPFRSILDRFPVQYDANRVSRIGLMPRHGGADDVIWCDVKPCVVLHTANSYEREDGKVVLYAFRSVPETAESYIIDYTVACLYEWVLDPETGKCVSERYLSTLPLEFPMINQAYTGKVNQFLYAIAPYACGGPVKDYSTPRETLIFKSLAKLDMHSGEVLNTLWMPEDQYLVSEPTFVNKVGGKSEDDGYLLCISSTVKDGKRKEDGSFLNIVDAKDLSLKQSVPLPSSVPYGLHSEFVPWAGLK</sequence>
<evidence type="ECO:0000256" key="2">
    <source>
        <dbReference type="ARBA" id="ARBA00022723"/>
    </source>
</evidence>
<dbReference type="KEGG" id="gtt:GUITHDRAFT_96720"/>
<keyword evidence="4 5" id="KW-0408">Iron</keyword>
<dbReference type="GO" id="GO:0010436">
    <property type="term" value="F:carotenoid dioxygenase activity"/>
    <property type="evidence" value="ECO:0007669"/>
    <property type="project" value="TreeGrafter"/>
</dbReference>
<dbReference type="eggNOG" id="KOG1285">
    <property type="taxonomic scope" value="Eukaryota"/>
</dbReference>
<evidence type="ECO:0000256" key="4">
    <source>
        <dbReference type="ARBA" id="ARBA00023004"/>
    </source>
</evidence>
<dbReference type="InterPro" id="IPR004294">
    <property type="entry name" value="Carotenoid_Oase"/>
</dbReference>
<dbReference type="STRING" id="905079.L1ITG5"/>
<dbReference type="Pfam" id="PF03055">
    <property type="entry name" value="RPE65"/>
    <property type="match status" value="1"/>
</dbReference>
<proteinExistence type="inferred from homology"/>
<protein>
    <recommendedName>
        <fullName evidence="9">Carotenoid oxygenase</fullName>
    </recommendedName>
</protein>
<feature type="binding site" evidence="5">
    <location>
        <position position="130"/>
    </location>
    <ligand>
        <name>Fe cation</name>
        <dbReference type="ChEBI" id="CHEBI:24875"/>
        <note>catalytic</note>
    </ligand>
</feature>
<evidence type="ECO:0000256" key="3">
    <source>
        <dbReference type="ARBA" id="ARBA00023002"/>
    </source>
</evidence>
<organism evidence="6">
    <name type="scientific">Guillardia theta (strain CCMP2712)</name>
    <name type="common">Cryptophyte</name>
    <dbReference type="NCBI Taxonomy" id="905079"/>
    <lineage>
        <taxon>Eukaryota</taxon>
        <taxon>Cryptophyceae</taxon>
        <taxon>Pyrenomonadales</taxon>
        <taxon>Geminigeraceae</taxon>
        <taxon>Guillardia</taxon>
    </lineage>
</organism>
<dbReference type="GO" id="GO:0016121">
    <property type="term" value="P:carotene catabolic process"/>
    <property type="evidence" value="ECO:0007669"/>
    <property type="project" value="TreeGrafter"/>
</dbReference>
<comment type="cofactor">
    <cofactor evidence="5">
        <name>Fe(2+)</name>
        <dbReference type="ChEBI" id="CHEBI:29033"/>
    </cofactor>
    <text evidence="5">Binds 1 Fe(2+) ion per subunit.</text>
</comment>
<name>L1ITG5_GUITC</name>
<dbReference type="OMA" id="TVGWYNG"/>
<dbReference type="EMBL" id="JH993040">
    <property type="protein sequence ID" value="EKX39382.1"/>
    <property type="molecule type" value="Genomic_DNA"/>
</dbReference>